<dbReference type="OrthoDB" id="3234283at2759"/>
<dbReference type="InParanoid" id="A0A409X523"/>
<comment type="caution">
    <text evidence="2">The sequence shown here is derived from an EMBL/GenBank/DDBJ whole genome shotgun (WGS) entry which is preliminary data.</text>
</comment>
<feature type="region of interest" description="Disordered" evidence="1">
    <location>
        <begin position="300"/>
        <end position="475"/>
    </location>
</feature>
<dbReference type="AlphaFoldDB" id="A0A409X523"/>
<sequence>MPRTRNVTRSQWDAATSSTNNTRNRNQNENNIEESEKENAGRQSSRATRSQARTGGRTGLLGASNIAVLGATTAATNKTKGEKAAKLKTASKGKGVPPSAPIKRKKQPLQDITAEFLPAQAESANRGEDVFAEGVDEDARTSANANVVVAAMPQPEVTSASVIPAPKFTSPLPPSSPPSNLTVSPSLHPISSAPKLVDNFHFSSSHSIPQAPYDPWQEFDDARLAYEESTGKVSSNSDPFGFVSLERKLKVEREAAAIFASDQDHEDAALILVADTSSPRPVRRLKRSLQDENELLEAVEEVHDHPHYTTPPTPHKDKQKRRRMSHEGHDVFSPCSSSVETSPSPSKASTRKRPQPILSNDPLDKFNEALDRSYEQGMTSEAGIQEKEASTVDPDTVSRNLRSREKRRLHLEFEEDQSEKHGSNKVVVKGKGKSAKKPVSKSRSATIKKNATKKEEESDAEHHSEHEDLNEKWERERQERVEYFKRLESYEVEKEDVFLI</sequence>
<feature type="compositionally biased region" description="Polar residues" evidence="1">
    <location>
        <begin position="1"/>
        <end position="15"/>
    </location>
</feature>
<feature type="compositionally biased region" description="Low complexity" evidence="1">
    <location>
        <begin position="16"/>
        <end position="30"/>
    </location>
</feature>
<feature type="compositionally biased region" description="Basic and acidic residues" evidence="1">
    <location>
        <begin position="362"/>
        <end position="374"/>
    </location>
</feature>
<protein>
    <submittedName>
        <fullName evidence="2">Uncharacterized protein</fullName>
    </submittedName>
</protein>
<gene>
    <name evidence="2" type="ORF">CVT25_003462</name>
</gene>
<feature type="compositionally biased region" description="Low complexity" evidence="1">
    <location>
        <begin position="41"/>
        <end position="55"/>
    </location>
</feature>
<keyword evidence="3" id="KW-1185">Reference proteome</keyword>
<feature type="region of interest" description="Disordered" evidence="1">
    <location>
        <begin position="1"/>
        <end position="63"/>
    </location>
</feature>
<evidence type="ECO:0000256" key="1">
    <source>
        <dbReference type="SAM" id="MobiDB-lite"/>
    </source>
</evidence>
<feature type="compositionally biased region" description="Low complexity" evidence="1">
    <location>
        <begin position="333"/>
        <end position="348"/>
    </location>
</feature>
<feature type="compositionally biased region" description="Basic and acidic residues" evidence="1">
    <location>
        <begin position="452"/>
        <end position="475"/>
    </location>
</feature>
<evidence type="ECO:0000313" key="3">
    <source>
        <dbReference type="Proteomes" id="UP000283269"/>
    </source>
</evidence>
<feature type="compositionally biased region" description="Basic residues" evidence="1">
    <location>
        <begin position="428"/>
        <end position="440"/>
    </location>
</feature>
<name>A0A409X523_PSICY</name>
<dbReference type="EMBL" id="NHYD01002622">
    <property type="protein sequence ID" value="PPQ85831.1"/>
    <property type="molecule type" value="Genomic_DNA"/>
</dbReference>
<dbReference type="STRING" id="93625.A0A409X523"/>
<evidence type="ECO:0000313" key="2">
    <source>
        <dbReference type="EMBL" id="PPQ85831.1"/>
    </source>
</evidence>
<proteinExistence type="predicted"/>
<accession>A0A409X523</accession>
<organism evidence="2 3">
    <name type="scientific">Psilocybe cyanescens</name>
    <dbReference type="NCBI Taxonomy" id="93625"/>
    <lineage>
        <taxon>Eukaryota</taxon>
        <taxon>Fungi</taxon>
        <taxon>Dikarya</taxon>
        <taxon>Basidiomycota</taxon>
        <taxon>Agaricomycotina</taxon>
        <taxon>Agaricomycetes</taxon>
        <taxon>Agaricomycetidae</taxon>
        <taxon>Agaricales</taxon>
        <taxon>Agaricineae</taxon>
        <taxon>Strophariaceae</taxon>
        <taxon>Psilocybe</taxon>
    </lineage>
</organism>
<reference evidence="2 3" key="1">
    <citation type="journal article" date="2018" name="Evol. Lett.">
        <title>Horizontal gene cluster transfer increased hallucinogenic mushroom diversity.</title>
        <authorList>
            <person name="Reynolds H.T."/>
            <person name="Vijayakumar V."/>
            <person name="Gluck-Thaler E."/>
            <person name="Korotkin H.B."/>
            <person name="Matheny P.B."/>
            <person name="Slot J.C."/>
        </authorList>
    </citation>
    <scope>NUCLEOTIDE SEQUENCE [LARGE SCALE GENOMIC DNA]</scope>
    <source>
        <strain evidence="2 3">2631</strain>
    </source>
</reference>
<feature type="region of interest" description="Disordered" evidence="1">
    <location>
        <begin position="76"/>
        <end position="109"/>
    </location>
</feature>
<dbReference type="Proteomes" id="UP000283269">
    <property type="component" value="Unassembled WGS sequence"/>
</dbReference>